<dbReference type="GO" id="GO:0042144">
    <property type="term" value="P:vacuole fusion, non-autophagic"/>
    <property type="evidence" value="ECO:0007669"/>
    <property type="project" value="TreeGrafter"/>
</dbReference>
<evidence type="ECO:0000313" key="2">
    <source>
        <dbReference type="EMBL" id="CEL56493.1"/>
    </source>
</evidence>
<dbReference type="InterPro" id="IPR052471">
    <property type="entry name" value="PBI_I9"/>
</dbReference>
<reference evidence="2 3" key="1">
    <citation type="submission" date="2014-11" db="EMBL/GenBank/DDBJ databases">
        <authorList>
            <person name="Wibberg Daniel"/>
        </authorList>
    </citation>
    <scope>NUCLEOTIDE SEQUENCE [LARGE SCALE GENOMIC DNA]</scope>
    <source>
        <strain evidence="2">Rhizoctonia solani AG1-IB 7/3/14</strain>
    </source>
</reference>
<name>A0A0B7FJT8_THACB</name>
<dbReference type="SUPFAM" id="SSF54897">
    <property type="entry name" value="Protease propeptides/inhibitors"/>
    <property type="match status" value="1"/>
</dbReference>
<accession>A0A0B7FJT8</accession>
<organism evidence="2 3">
    <name type="scientific">Thanatephorus cucumeris (strain AG1-IB / isolate 7/3/14)</name>
    <name type="common">Lettuce bottom rot fungus</name>
    <name type="synonym">Rhizoctonia solani</name>
    <dbReference type="NCBI Taxonomy" id="1108050"/>
    <lineage>
        <taxon>Eukaryota</taxon>
        <taxon>Fungi</taxon>
        <taxon>Dikarya</taxon>
        <taxon>Basidiomycota</taxon>
        <taxon>Agaricomycotina</taxon>
        <taxon>Agaricomycetes</taxon>
        <taxon>Cantharellales</taxon>
        <taxon>Ceratobasidiaceae</taxon>
        <taxon>Rhizoctonia</taxon>
        <taxon>Rhizoctonia solani AG-1</taxon>
    </lineage>
</organism>
<evidence type="ECO:0000256" key="1">
    <source>
        <dbReference type="ARBA" id="ARBA00038069"/>
    </source>
</evidence>
<dbReference type="PANTHER" id="PTHR28288">
    <property type="entry name" value="PROTEASE B INHIBITOR 2"/>
    <property type="match status" value="1"/>
</dbReference>
<sequence length="73" mass="8271">MKVYMILFKETVTDDEIADYTNKLEESGGRLKYDYSPLMKAMAAWIPDDCIQSFSRDPIVESMEPDGIATTQG</sequence>
<dbReference type="Gene3D" id="3.30.70.80">
    <property type="entry name" value="Peptidase S8 propeptide/proteinase inhibitor I9"/>
    <property type="match status" value="1"/>
</dbReference>
<comment type="similarity">
    <text evidence="1">Belongs to the protease inhibitor I9 family.</text>
</comment>
<dbReference type="OrthoDB" id="5518345at2759"/>
<dbReference type="EMBL" id="LN679122">
    <property type="protein sequence ID" value="CEL56493.1"/>
    <property type="molecule type" value="Genomic_DNA"/>
</dbReference>
<dbReference type="Proteomes" id="UP000059188">
    <property type="component" value="Unassembled WGS sequence"/>
</dbReference>
<protein>
    <recommendedName>
        <fullName evidence="4">Inhibitor I9 domain-containing protein</fullName>
    </recommendedName>
</protein>
<dbReference type="InterPro" id="IPR037045">
    <property type="entry name" value="S8pro/Inhibitor_I9_sf"/>
</dbReference>
<gene>
    <name evidence="2" type="ORF">RSOLAG1IB_07842</name>
</gene>
<proteinExistence type="inferred from homology"/>
<keyword evidence="3" id="KW-1185">Reference proteome</keyword>
<dbReference type="GO" id="GO:0004866">
    <property type="term" value="F:endopeptidase inhibitor activity"/>
    <property type="evidence" value="ECO:0007669"/>
    <property type="project" value="TreeGrafter"/>
</dbReference>
<evidence type="ECO:0000313" key="3">
    <source>
        <dbReference type="Proteomes" id="UP000059188"/>
    </source>
</evidence>
<dbReference type="PANTHER" id="PTHR28288:SF2">
    <property type="entry name" value="PROTEASE B INHIBITOR 2"/>
    <property type="match status" value="1"/>
</dbReference>
<evidence type="ECO:0008006" key="4">
    <source>
        <dbReference type="Google" id="ProtNLM"/>
    </source>
</evidence>
<dbReference type="AlphaFoldDB" id="A0A0B7FJT8"/>